<dbReference type="SUPFAM" id="SSF52151">
    <property type="entry name" value="FabD/lysophospholipase-like"/>
    <property type="match status" value="1"/>
</dbReference>
<dbReference type="Pfam" id="PF01734">
    <property type="entry name" value="Patatin"/>
    <property type="match status" value="1"/>
</dbReference>
<protein>
    <recommendedName>
        <fullName evidence="4">PNPLA domain-containing protein</fullName>
    </recommendedName>
</protein>
<keyword evidence="3" id="KW-0443">Lipid metabolism</keyword>
<dbReference type="PANTHER" id="PTHR14226">
    <property type="entry name" value="NEUROPATHY TARGET ESTERASE/SWISS CHEESE D.MELANOGASTER"/>
    <property type="match status" value="1"/>
</dbReference>
<proteinExistence type="predicted"/>
<name>A0A381ZT91_9ZZZZ</name>
<keyword evidence="2" id="KW-0442">Lipid degradation</keyword>
<sequence>MSENGTETTIGLVLSAGGFSGAAHHSGVIDAIFRATGWDSRLSDVIVGTSAGSLTAISLRAGISPSDLASYYTDDSMSTEGQQIVNRVTTSLKMPEPGLSTSSKMPSKPTLLLKELFLGGRPRPMVAITGLLPLGEADGSSFAERTSQIHPELWPDKPTWLCAVDLDTGKRAVFGRDDIRTDVGSAVQASSAIPGRFSPMNINGKRYVDGGVHSVTNSDLLAALQLDLVVISSASTLIASQERNSLSVAWNSRTLHKEIEQIRSNGTEVLVFEPTVSDLQARNKLEPTKDAAKEIFQMSQTSAFARLAKPQSNKARNLLEEAILQI</sequence>
<dbReference type="InterPro" id="IPR016035">
    <property type="entry name" value="Acyl_Trfase/lysoPLipase"/>
</dbReference>
<dbReference type="PANTHER" id="PTHR14226:SF29">
    <property type="entry name" value="NEUROPATHY TARGET ESTERASE SWS"/>
    <property type="match status" value="1"/>
</dbReference>
<keyword evidence="1" id="KW-0378">Hydrolase</keyword>
<dbReference type="InterPro" id="IPR002641">
    <property type="entry name" value="PNPLA_dom"/>
</dbReference>
<evidence type="ECO:0000256" key="1">
    <source>
        <dbReference type="ARBA" id="ARBA00022801"/>
    </source>
</evidence>
<evidence type="ECO:0000256" key="2">
    <source>
        <dbReference type="ARBA" id="ARBA00022963"/>
    </source>
</evidence>
<reference evidence="5" key="1">
    <citation type="submission" date="2018-05" db="EMBL/GenBank/DDBJ databases">
        <authorList>
            <person name="Lanie J.A."/>
            <person name="Ng W.-L."/>
            <person name="Kazmierczak K.M."/>
            <person name="Andrzejewski T.M."/>
            <person name="Davidsen T.M."/>
            <person name="Wayne K.J."/>
            <person name="Tettelin H."/>
            <person name="Glass J.I."/>
            <person name="Rusch D."/>
            <person name="Podicherti R."/>
            <person name="Tsui H.-C.T."/>
            <person name="Winkler M.E."/>
        </authorList>
    </citation>
    <scope>NUCLEOTIDE SEQUENCE</scope>
</reference>
<dbReference type="Gene3D" id="3.40.1090.10">
    <property type="entry name" value="Cytosolic phospholipase A2 catalytic domain"/>
    <property type="match status" value="2"/>
</dbReference>
<dbReference type="EMBL" id="UINC01022582">
    <property type="protein sequence ID" value="SVA92508.1"/>
    <property type="molecule type" value="Genomic_DNA"/>
</dbReference>
<gene>
    <name evidence="5" type="ORF">METZ01_LOCUS145362</name>
</gene>
<organism evidence="5">
    <name type="scientific">marine metagenome</name>
    <dbReference type="NCBI Taxonomy" id="408172"/>
    <lineage>
        <taxon>unclassified sequences</taxon>
        <taxon>metagenomes</taxon>
        <taxon>ecological metagenomes</taxon>
    </lineage>
</organism>
<dbReference type="InterPro" id="IPR050301">
    <property type="entry name" value="NTE"/>
</dbReference>
<dbReference type="PROSITE" id="PS51635">
    <property type="entry name" value="PNPLA"/>
    <property type="match status" value="1"/>
</dbReference>
<evidence type="ECO:0000259" key="4">
    <source>
        <dbReference type="PROSITE" id="PS51635"/>
    </source>
</evidence>
<evidence type="ECO:0000313" key="5">
    <source>
        <dbReference type="EMBL" id="SVA92508.1"/>
    </source>
</evidence>
<accession>A0A381ZT91</accession>
<feature type="domain" description="PNPLA" evidence="4">
    <location>
        <begin position="12"/>
        <end position="224"/>
    </location>
</feature>
<dbReference type="GO" id="GO:0016787">
    <property type="term" value="F:hydrolase activity"/>
    <property type="evidence" value="ECO:0007669"/>
    <property type="project" value="UniProtKB-KW"/>
</dbReference>
<dbReference type="AlphaFoldDB" id="A0A381ZT91"/>
<evidence type="ECO:0000256" key="3">
    <source>
        <dbReference type="ARBA" id="ARBA00023098"/>
    </source>
</evidence>
<dbReference type="GO" id="GO:0016042">
    <property type="term" value="P:lipid catabolic process"/>
    <property type="evidence" value="ECO:0007669"/>
    <property type="project" value="UniProtKB-KW"/>
</dbReference>